<dbReference type="EMBL" id="KZ821482">
    <property type="protein sequence ID" value="PYH30296.1"/>
    <property type="molecule type" value="Genomic_DNA"/>
</dbReference>
<dbReference type="AlphaFoldDB" id="A0A318Y7N1"/>
<dbReference type="InterPro" id="IPR036930">
    <property type="entry name" value="WGR_dom_sf"/>
</dbReference>
<evidence type="ECO:0000313" key="3">
    <source>
        <dbReference type="EMBL" id="PYH30296.1"/>
    </source>
</evidence>
<organism evidence="3 4">
    <name type="scientific">Aspergillus neoniger (strain CBS 115656)</name>
    <dbReference type="NCBI Taxonomy" id="1448310"/>
    <lineage>
        <taxon>Eukaryota</taxon>
        <taxon>Fungi</taxon>
        <taxon>Dikarya</taxon>
        <taxon>Ascomycota</taxon>
        <taxon>Pezizomycotina</taxon>
        <taxon>Eurotiomycetes</taxon>
        <taxon>Eurotiomycetidae</taxon>
        <taxon>Eurotiales</taxon>
        <taxon>Aspergillaceae</taxon>
        <taxon>Aspergillus</taxon>
        <taxon>Aspergillus subgen. Circumdati</taxon>
    </lineage>
</organism>
<protein>
    <submittedName>
        <fullName evidence="3">BRCT domain protein</fullName>
    </submittedName>
</protein>
<proteinExistence type="predicted"/>
<dbReference type="OrthoDB" id="342264at2759"/>
<accession>A0A318Y7N1</accession>
<evidence type="ECO:0000313" key="4">
    <source>
        <dbReference type="Proteomes" id="UP000247647"/>
    </source>
</evidence>
<dbReference type="Proteomes" id="UP000247647">
    <property type="component" value="Unassembled WGS sequence"/>
</dbReference>
<dbReference type="InterPro" id="IPR036420">
    <property type="entry name" value="BRCT_dom_sf"/>
</dbReference>
<evidence type="ECO:0000259" key="2">
    <source>
        <dbReference type="PROSITE" id="PS51977"/>
    </source>
</evidence>
<dbReference type="RefSeq" id="XP_025475774.1">
    <property type="nucleotide sequence ID" value="XM_025628159.1"/>
</dbReference>
<feature type="domain" description="WGR" evidence="2">
    <location>
        <begin position="154"/>
        <end position="254"/>
    </location>
</feature>
<dbReference type="SUPFAM" id="SSF52113">
    <property type="entry name" value="BRCT domain"/>
    <property type="match status" value="1"/>
</dbReference>
<dbReference type="SUPFAM" id="SSF142921">
    <property type="entry name" value="WGR domain-like"/>
    <property type="match status" value="1"/>
</dbReference>
<gene>
    <name evidence="3" type="ORF">BO87DRAFT_445308</name>
</gene>
<sequence length="355" mass="40668">MGKTFKNIHATSFGKFDGNSDKIPQWIRANGGQYSKDISADITHLITTKEAFKDDVEAVSYDWLEDSLLSKNRRPKRETEYLLANILKSEKNRRGKDREKIRKREKEEPRTKGTFALGGKLLIVGVESNRRNLKNQDPFGRKRKGVKAGTAVSRYHIYTDEEARVTYNATLVRLMQGKSCKERYVVRVYESNREPHVYATHLEYSRIGKQQSQLLTPLKADRDFAVTAFKETFKNKTGKEWEERLDDVLPEGKRDTVGKLLPPHQNWFYYEDRAGLLSNFLRGVDAPDGDDMVTVEQNYLDASLQGIEHESAQDGNGKRPGSDEPIIVYDLTGPDIEILSCPRDKYIRSASPNRC</sequence>
<feature type="domain" description="BRCT" evidence="1">
    <location>
        <begin position="1"/>
        <end position="81"/>
    </location>
</feature>
<dbReference type="PROSITE" id="PS51977">
    <property type="entry name" value="WGR"/>
    <property type="match status" value="1"/>
</dbReference>
<dbReference type="GeneID" id="37130615"/>
<dbReference type="InterPro" id="IPR008893">
    <property type="entry name" value="WGR_domain"/>
</dbReference>
<dbReference type="PROSITE" id="PS50172">
    <property type="entry name" value="BRCT"/>
    <property type="match status" value="1"/>
</dbReference>
<evidence type="ECO:0000259" key="1">
    <source>
        <dbReference type="PROSITE" id="PS50172"/>
    </source>
</evidence>
<reference evidence="3" key="1">
    <citation type="submission" date="2016-12" db="EMBL/GenBank/DDBJ databases">
        <title>The genomes of Aspergillus section Nigri reveals drivers in fungal speciation.</title>
        <authorList>
            <consortium name="DOE Joint Genome Institute"/>
            <person name="Vesth T.C."/>
            <person name="Nybo J."/>
            <person name="Theobald S."/>
            <person name="Brandl J."/>
            <person name="Frisvad J.C."/>
            <person name="Nielsen K.F."/>
            <person name="Lyhne E.K."/>
            <person name="Kogle M.E."/>
            <person name="Kuo A."/>
            <person name="Riley R."/>
            <person name="Clum A."/>
            <person name="Nolan M."/>
            <person name="Lipzen A."/>
            <person name="Salamov A."/>
            <person name="Henrissat B."/>
            <person name="Wiebenga A."/>
            <person name="De Vries R.P."/>
            <person name="Grigoriev I.V."/>
            <person name="Mortensen U.H."/>
            <person name="Andersen M.R."/>
            <person name="Baker S.E."/>
        </authorList>
    </citation>
    <scope>NUCLEOTIDE SEQUENCE [LARGE SCALE GENOMIC DNA]</scope>
    <source>
        <strain evidence="3">CBS 115656</strain>
    </source>
</reference>
<keyword evidence="4" id="KW-1185">Reference proteome</keyword>
<dbReference type="CDD" id="cd00027">
    <property type="entry name" value="BRCT"/>
    <property type="match status" value="1"/>
</dbReference>
<name>A0A318Y7N1_ASPNB</name>
<dbReference type="Pfam" id="PF00533">
    <property type="entry name" value="BRCT"/>
    <property type="match status" value="1"/>
</dbReference>
<dbReference type="InterPro" id="IPR001357">
    <property type="entry name" value="BRCT_dom"/>
</dbReference>
<dbReference type="Gene3D" id="3.40.50.10190">
    <property type="entry name" value="BRCT domain"/>
    <property type="match status" value="1"/>
</dbReference>